<reference evidence="2 3" key="1">
    <citation type="journal article" date="2018" name="PLoS Genet.">
        <title>Population sequencing reveals clonal diversity and ancestral inbreeding in the grapevine cultivar Chardonnay.</title>
        <authorList>
            <person name="Roach M.J."/>
            <person name="Johnson D.L."/>
            <person name="Bohlmann J."/>
            <person name="van Vuuren H.J."/>
            <person name="Jones S.J."/>
            <person name="Pretorius I.S."/>
            <person name="Schmidt S.A."/>
            <person name="Borneman A.R."/>
        </authorList>
    </citation>
    <scope>NUCLEOTIDE SEQUENCE [LARGE SCALE GENOMIC DNA]</scope>
    <source>
        <strain evidence="3">cv. Chardonnay</strain>
        <tissue evidence="2">Leaf</tissue>
    </source>
</reference>
<evidence type="ECO:0000256" key="1">
    <source>
        <dbReference type="ARBA" id="ARBA00004906"/>
    </source>
</evidence>
<proteinExistence type="predicted"/>
<dbReference type="AlphaFoldDB" id="A0A438CR19"/>
<comment type="caution">
    <text evidence="2">The sequence shown here is derived from an EMBL/GenBank/DDBJ whole genome shotgun (WGS) entry which is preliminary data.</text>
</comment>
<protein>
    <submittedName>
        <fullName evidence="2">Uncharacterized protein</fullName>
    </submittedName>
</protein>
<dbReference type="Proteomes" id="UP000288805">
    <property type="component" value="Unassembled WGS sequence"/>
</dbReference>
<gene>
    <name evidence="2" type="ORF">CK203_104944</name>
</gene>
<evidence type="ECO:0000313" key="3">
    <source>
        <dbReference type="Proteomes" id="UP000288805"/>
    </source>
</evidence>
<dbReference type="EMBL" id="QGNW01002074">
    <property type="protein sequence ID" value="RVW25628.1"/>
    <property type="molecule type" value="Genomic_DNA"/>
</dbReference>
<evidence type="ECO:0000313" key="2">
    <source>
        <dbReference type="EMBL" id="RVW25628.1"/>
    </source>
</evidence>
<name>A0A438CR19_VITVI</name>
<dbReference type="OrthoDB" id="10396584at2759"/>
<sequence>MVIPVLEVNGKTLAKTVSYCSKRAKELNEEDEKVVVDLREWDENVRGLGSSNSI</sequence>
<organism evidence="2 3">
    <name type="scientific">Vitis vinifera</name>
    <name type="common">Grape</name>
    <dbReference type="NCBI Taxonomy" id="29760"/>
    <lineage>
        <taxon>Eukaryota</taxon>
        <taxon>Viridiplantae</taxon>
        <taxon>Streptophyta</taxon>
        <taxon>Embryophyta</taxon>
        <taxon>Tracheophyta</taxon>
        <taxon>Spermatophyta</taxon>
        <taxon>Magnoliopsida</taxon>
        <taxon>eudicotyledons</taxon>
        <taxon>Gunneridae</taxon>
        <taxon>Pentapetalae</taxon>
        <taxon>rosids</taxon>
        <taxon>Vitales</taxon>
        <taxon>Vitaceae</taxon>
        <taxon>Viteae</taxon>
        <taxon>Vitis</taxon>
    </lineage>
</organism>
<dbReference type="InterPro" id="IPR011333">
    <property type="entry name" value="SKP1/BTB/POZ_sf"/>
</dbReference>
<accession>A0A438CR19</accession>
<comment type="pathway">
    <text evidence="1">Protein modification; protein ubiquitination.</text>
</comment>
<dbReference type="Gene3D" id="3.30.710.10">
    <property type="entry name" value="Potassium Channel Kv1.1, Chain A"/>
    <property type="match status" value="1"/>
</dbReference>